<dbReference type="EMBL" id="BAAAZO010000003">
    <property type="protein sequence ID" value="GAA3604881.1"/>
    <property type="molecule type" value="Genomic_DNA"/>
</dbReference>
<keyword evidence="2 8" id="KW-0813">Transport</keyword>
<accession>A0ABP6ZE76</accession>
<evidence type="ECO:0000256" key="7">
    <source>
        <dbReference type="ARBA" id="ARBA00023136"/>
    </source>
</evidence>
<evidence type="ECO:0000313" key="11">
    <source>
        <dbReference type="Proteomes" id="UP001501074"/>
    </source>
</evidence>
<gene>
    <name evidence="10" type="ORF">GCM10022223_20710</name>
</gene>
<dbReference type="PROSITE" id="PS50928">
    <property type="entry name" value="ABC_TM1"/>
    <property type="match status" value="1"/>
</dbReference>
<comment type="similarity">
    <text evidence="8">Belongs to the binding-protein-dependent transport system permease family.</text>
</comment>
<name>A0ABP6ZE76_9ACTN</name>
<evidence type="ECO:0000256" key="6">
    <source>
        <dbReference type="ARBA" id="ARBA00022989"/>
    </source>
</evidence>
<dbReference type="PANTHER" id="PTHR43357">
    <property type="entry name" value="INNER MEMBRANE ABC TRANSPORTER PERMEASE PROTEIN YDCV"/>
    <property type="match status" value="1"/>
</dbReference>
<protein>
    <submittedName>
        <fullName evidence="10">ABC transporter permease</fullName>
    </submittedName>
</protein>
<dbReference type="SUPFAM" id="SSF161098">
    <property type="entry name" value="MetI-like"/>
    <property type="match status" value="1"/>
</dbReference>
<feature type="transmembrane region" description="Helical" evidence="8">
    <location>
        <begin position="66"/>
        <end position="92"/>
    </location>
</feature>
<feature type="transmembrane region" description="Helical" evidence="8">
    <location>
        <begin position="140"/>
        <end position="161"/>
    </location>
</feature>
<evidence type="ECO:0000256" key="3">
    <source>
        <dbReference type="ARBA" id="ARBA00022475"/>
    </source>
</evidence>
<dbReference type="Gene3D" id="1.10.3720.10">
    <property type="entry name" value="MetI-like"/>
    <property type="match status" value="1"/>
</dbReference>
<feature type="domain" description="ABC transmembrane type-1" evidence="9">
    <location>
        <begin position="66"/>
        <end position="256"/>
    </location>
</feature>
<feature type="transmembrane region" description="Helical" evidence="8">
    <location>
        <begin position="12"/>
        <end position="34"/>
    </location>
</feature>
<feature type="transmembrane region" description="Helical" evidence="8">
    <location>
        <begin position="193"/>
        <end position="217"/>
    </location>
</feature>
<organism evidence="10 11">
    <name type="scientific">Kineosporia mesophila</name>
    <dbReference type="NCBI Taxonomy" id="566012"/>
    <lineage>
        <taxon>Bacteria</taxon>
        <taxon>Bacillati</taxon>
        <taxon>Actinomycetota</taxon>
        <taxon>Actinomycetes</taxon>
        <taxon>Kineosporiales</taxon>
        <taxon>Kineosporiaceae</taxon>
        <taxon>Kineosporia</taxon>
    </lineage>
</organism>
<keyword evidence="11" id="KW-1185">Reference proteome</keyword>
<comment type="caution">
    <text evidence="10">The sequence shown here is derived from an EMBL/GenBank/DDBJ whole genome shotgun (WGS) entry which is preliminary data.</text>
</comment>
<dbReference type="InterPro" id="IPR035906">
    <property type="entry name" value="MetI-like_sf"/>
</dbReference>
<dbReference type="CDD" id="cd06261">
    <property type="entry name" value="TM_PBP2"/>
    <property type="match status" value="1"/>
</dbReference>
<comment type="subcellular location">
    <subcellularLocation>
        <location evidence="1">Cell inner membrane</location>
        <topology evidence="1">Multi-pass membrane protein</topology>
    </subcellularLocation>
    <subcellularLocation>
        <location evidence="8">Cell membrane</location>
        <topology evidence="8">Multi-pass membrane protein</topology>
    </subcellularLocation>
</comment>
<evidence type="ECO:0000259" key="9">
    <source>
        <dbReference type="PROSITE" id="PS50928"/>
    </source>
</evidence>
<dbReference type="RefSeq" id="WP_231483064.1">
    <property type="nucleotide sequence ID" value="NZ_BAAAZO010000003.1"/>
</dbReference>
<dbReference type="InterPro" id="IPR000515">
    <property type="entry name" value="MetI-like"/>
</dbReference>
<dbReference type="Proteomes" id="UP001501074">
    <property type="component" value="Unassembled WGS sequence"/>
</dbReference>
<keyword evidence="6 8" id="KW-1133">Transmembrane helix</keyword>
<keyword evidence="5 8" id="KW-0812">Transmembrane</keyword>
<evidence type="ECO:0000256" key="2">
    <source>
        <dbReference type="ARBA" id="ARBA00022448"/>
    </source>
</evidence>
<evidence type="ECO:0000256" key="4">
    <source>
        <dbReference type="ARBA" id="ARBA00022519"/>
    </source>
</evidence>
<keyword evidence="3" id="KW-1003">Cell membrane</keyword>
<evidence type="ECO:0000256" key="5">
    <source>
        <dbReference type="ARBA" id="ARBA00022692"/>
    </source>
</evidence>
<evidence type="ECO:0000256" key="8">
    <source>
        <dbReference type="RuleBase" id="RU363032"/>
    </source>
</evidence>
<proteinExistence type="inferred from homology"/>
<dbReference type="PANTHER" id="PTHR43357:SF4">
    <property type="entry name" value="INNER MEMBRANE ABC TRANSPORTER PERMEASE PROTEIN YDCV"/>
    <property type="match status" value="1"/>
</dbReference>
<evidence type="ECO:0000313" key="10">
    <source>
        <dbReference type="EMBL" id="GAA3604881.1"/>
    </source>
</evidence>
<feature type="transmembrane region" description="Helical" evidence="8">
    <location>
        <begin position="104"/>
        <end position="128"/>
    </location>
</feature>
<dbReference type="Pfam" id="PF00528">
    <property type="entry name" value="BPD_transp_1"/>
    <property type="match status" value="1"/>
</dbReference>
<evidence type="ECO:0000256" key="1">
    <source>
        <dbReference type="ARBA" id="ARBA00004429"/>
    </source>
</evidence>
<keyword evidence="7 8" id="KW-0472">Membrane</keyword>
<reference evidence="11" key="1">
    <citation type="journal article" date="2019" name="Int. J. Syst. Evol. Microbiol.">
        <title>The Global Catalogue of Microorganisms (GCM) 10K type strain sequencing project: providing services to taxonomists for standard genome sequencing and annotation.</title>
        <authorList>
            <consortium name="The Broad Institute Genomics Platform"/>
            <consortium name="The Broad Institute Genome Sequencing Center for Infectious Disease"/>
            <person name="Wu L."/>
            <person name="Ma J."/>
        </authorList>
    </citation>
    <scope>NUCLEOTIDE SEQUENCE [LARGE SCALE GENOMIC DNA]</scope>
    <source>
        <strain evidence="11">JCM 16902</strain>
    </source>
</reference>
<feature type="transmembrane region" description="Helical" evidence="8">
    <location>
        <begin position="237"/>
        <end position="260"/>
    </location>
</feature>
<keyword evidence="4" id="KW-0997">Cell inner membrane</keyword>
<sequence length="276" mass="29214">MRRSPALEALRFVFLLLVTIFVLAPLVVVLLASITPDEVLTSLVPKGFTTQWISQALDYEPFRVGIVYSAQVAALATVIALLLGTPAAYALARTRVPGAGLLRSVFVAPLSLPRVVAGFCFFALYVSLLPSAYGTVGGVAFAHVLLLLPFVVALVGAGLAGSDPALEEAARDLGASPLQAFFKVTLPQIRMPLLIAGVFSFLTSFDEVDLSIFLMPADTTTLPVAIFLRLQQDQDPTTSAVSSLMIVASLVIALLTGLAVRRAGLWRTGRTEGTGE</sequence>